<dbReference type="GO" id="GO:0006564">
    <property type="term" value="P:L-serine biosynthetic process"/>
    <property type="evidence" value="ECO:0007669"/>
    <property type="project" value="UniProtKB-ARBA"/>
</dbReference>
<dbReference type="Pfam" id="PF00389">
    <property type="entry name" value="2-Hacid_dh"/>
    <property type="match status" value="1"/>
</dbReference>
<comment type="similarity">
    <text evidence="1 4">Belongs to the D-isomer specific 2-hydroxyacid dehydrogenase family.</text>
</comment>
<dbReference type="InterPro" id="IPR006140">
    <property type="entry name" value="D-isomer_DH_NAD-bd"/>
</dbReference>
<reference evidence="7" key="1">
    <citation type="submission" date="2020-10" db="EMBL/GenBank/DDBJ databases">
        <authorList>
            <person name="Castelo-Branco R."/>
            <person name="Eusebio N."/>
            <person name="Adriana R."/>
            <person name="Vieira A."/>
            <person name="Brugerolle De Fraissinette N."/>
            <person name="Rezende De Castro R."/>
            <person name="Schneider M.P."/>
            <person name="Vasconcelos V."/>
            <person name="Leao P.N."/>
        </authorList>
    </citation>
    <scope>NUCLEOTIDE SEQUENCE</scope>
    <source>
        <strain evidence="7">LEGE 07310</strain>
    </source>
</reference>
<protein>
    <recommendedName>
        <fullName evidence="9">Glycerate dehydrogenase</fullName>
    </recommendedName>
</protein>
<organism evidence="7 8">
    <name type="scientific">Vasconcelosia minhoensis LEGE 07310</name>
    <dbReference type="NCBI Taxonomy" id="915328"/>
    <lineage>
        <taxon>Bacteria</taxon>
        <taxon>Bacillati</taxon>
        <taxon>Cyanobacteriota</taxon>
        <taxon>Cyanophyceae</taxon>
        <taxon>Nodosilineales</taxon>
        <taxon>Cymatolegaceae</taxon>
        <taxon>Vasconcelosia</taxon>
        <taxon>Vasconcelosia minhoensis</taxon>
    </lineage>
</organism>
<dbReference type="SUPFAM" id="SSF52283">
    <property type="entry name" value="Formate/glycerate dehydrogenase catalytic domain-like"/>
    <property type="match status" value="1"/>
</dbReference>
<evidence type="ECO:0000259" key="6">
    <source>
        <dbReference type="Pfam" id="PF02826"/>
    </source>
</evidence>
<dbReference type="GO" id="GO:0051287">
    <property type="term" value="F:NAD binding"/>
    <property type="evidence" value="ECO:0007669"/>
    <property type="project" value="InterPro"/>
</dbReference>
<dbReference type="Gene3D" id="3.40.50.720">
    <property type="entry name" value="NAD(P)-binding Rossmann-like Domain"/>
    <property type="match status" value="2"/>
</dbReference>
<dbReference type="InterPro" id="IPR036291">
    <property type="entry name" value="NAD(P)-bd_dom_sf"/>
</dbReference>
<dbReference type="EMBL" id="JADEXG010000048">
    <property type="protein sequence ID" value="MBE9079144.1"/>
    <property type="molecule type" value="Genomic_DNA"/>
</dbReference>
<dbReference type="PROSITE" id="PS00670">
    <property type="entry name" value="D_2_HYDROXYACID_DH_2"/>
    <property type="match status" value="1"/>
</dbReference>
<proteinExistence type="inferred from homology"/>
<evidence type="ECO:0000256" key="1">
    <source>
        <dbReference type="ARBA" id="ARBA00005854"/>
    </source>
</evidence>
<evidence type="ECO:0000256" key="4">
    <source>
        <dbReference type="RuleBase" id="RU003719"/>
    </source>
</evidence>
<dbReference type="GO" id="GO:0047545">
    <property type="term" value="F:(S)-2-hydroxyglutarate dehydrogenase activity"/>
    <property type="evidence" value="ECO:0007669"/>
    <property type="project" value="UniProtKB-ARBA"/>
</dbReference>
<name>A0A8J7DRR5_9CYAN</name>
<evidence type="ECO:0000256" key="2">
    <source>
        <dbReference type="ARBA" id="ARBA00023002"/>
    </source>
</evidence>
<dbReference type="FunFam" id="3.40.50.720:FF:000041">
    <property type="entry name" value="D-3-phosphoglycerate dehydrogenase"/>
    <property type="match status" value="1"/>
</dbReference>
<dbReference type="AlphaFoldDB" id="A0A8J7DRR5"/>
<dbReference type="InterPro" id="IPR050418">
    <property type="entry name" value="D-iso_2-hydroxyacid_DH_PdxB"/>
</dbReference>
<sequence length="310" mass="33381">MKIVIPDSFDLLESDRQQLEAMGAEIYDDIPDSEQVVIERIADADAIAVGWVDITQAVIEQSPQLKYIIVAAVGYDQIDLAAANARGIPVINCPTHNSRAVAEYTIGLMLAVTRQIGAAQNAIAQGKWNPRAHCGLELRGRRLVLLGHGHIGQQVAQLAKAFGMTVDWTDSRTPAAELDRLIASADILSLHLPLNEQTRQLLDARRIGLMQTHAYLINTARGDIVDQAALLDALQQGQIAGAALDVFASEPATGAPPQIEAFLELENAIATPHIAYNTAETTDRLGKELIANLEACLSGEPINVVNQPRG</sequence>
<feature type="domain" description="D-isomer specific 2-hydroxyacid dehydrogenase catalytic" evidence="5">
    <location>
        <begin position="14"/>
        <end position="306"/>
    </location>
</feature>
<accession>A0A8J7DRR5</accession>
<dbReference type="GO" id="GO:0004617">
    <property type="term" value="F:phosphoglycerate dehydrogenase activity"/>
    <property type="evidence" value="ECO:0007669"/>
    <property type="project" value="UniProtKB-ARBA"/>
</dbReference>
<evidence type="ECO:0000313" key="7">
    <source>
        <dbReference type="EMBL" id="MBE9079144.1"/>
    </source>
</evidence>
<dbReference type="InterPro" id="IPR029753">
    <property type="entry name" value="D-isomer_DH_CS"/>
</dbReference>
<comment type="caution">
    <text evidence="7">The sequence shown here is derived from an EMBL/GenBank/DDBJ whole genome shotgun (WGS) entry which is preliminary data.</text>
</comment>
<feature type="domain" description="D-isomer specific 2-hydroxyacid dehydrogenase NAD-binding" evidence="6">
    <location>
        <begin position="106"/>
        <end position="275"/>
    </location>
</feature>
<dbReference type="RefSeq" id="WP_193909791.1">
    <property type="nucleotide sequence ID" value="NZ_JADEXG010000048.1"/>
</dbReference>
<evidence type="ECO:0000259" key="5">
    <source>
        <dbReference type="Pfam" id="PF00389"/>
    </source>
</evidence>
<evidence type="ECO:0000313" key="8">
    <source>
        <dbReference type="Proteomes" id="UP000636505"/>
    </source>
</evidence>
<keyword evidence="2 4" id="KW-0560">Oxidoreductase</keyword>
<dbReference type="PANTHER" id="PTHR43761:SF1">
    <property type="entry name" value="D-ISOMER SPECIFIC 2-HYDROXYACID DEHYDROGENASE CATALYTIC DOMAIN-CONTAINING PROTEIN-RELATED"/>
    <property type="match status" value="1"/>
</dbReference>
<dbReference type="PANTHER" id="PTHR43761">
    <property type="entry name" value="D-ISOMER SPECIFIC 2-HYDROXYACID DEHYDROGENASE FAMILY PROTEIN (AFU_ORTHOLOGUE AFUA_1G13630)"/>
    <property type="match status" value="1"/>
</dbReference>
<evidence type="ECO:0008006" key="9">
    <source>
        <dbReference type="Google" id="ProtNLM"/>
    </source>
</evidence>
<dbReference type="Pfam" id="PF02826">
    <property type="entry name" value="2-Hacid_dh_C"/>
    <property type="match status" value="1"/>
</dbReference>
<evidence type="ECO:0000256" key="3">
    <source>
        <dbReference type="ARBA" id="ARBA00023027"/>
    </source>
</evidence>
<dbReference type="InterPro" id="IPR006139">
    <property type="entry name" value="D-isomer_2_OHA_DH_cat_dom"/>
</dbReference>
<gene>
    <name evidence="7" type="ORF">IQ241_17870</name>
</gene>
<keyword evidence="8" id="KW-1185">Reference proteome</keyword>
<dbReference type="SUPFAM" id="SSF51735">
    <property type="entry name" value="NAD(P)-binding Rossmann-fold domains"/>
    <property type="match status" value="1"/>
</dbReference>
<dbReference type="Proteomes" id="UP000636505">
    <property type="component" value="Unassembled WGS sequence"/>
</dbReference>
<keyword evidence="3" id="KW-0520">NAD</keyword>